<feature type="transmembrane region" description="Helical" evidence="2">
    <location>
        <begin position="12"/>
        <end position="33"/>
    </location>
</feature>
<dbReference type="InterPro" id="IPR036412">
    <property type="entry name" value="HAD-like_sf"/>
</dbReference>
<evidence type="ECO:0000256" key="1">
    <source>
        <dbReference type="SAM" id="MobiDB-lite"/>
    </source>
</evidence>
<dbReference type="InterPro" id="IPR019236">
    <property type="entry name" value="APP1_cat"/>
</dbReference>
<dbReference type="PANTHER" id="PTHR28208:SF3">
    <property type="entry name" value="PHOSPHATIDATE PHOSPHATASE APP1"/>
    <property type="match status" value="1"/>
</dbReference>
<dbReference type="InterPro" id="IPR052935">
    <property type="entry name" value="Mg2+_PAP"/>
</dbReference>
<keyword evidence="2" id="KW-0812">Transmembrane</keyword>
<accession>A0A9P6JSB6</accession>
<keyword evidence="5" id="KW-1185">Reference proteome</keyword>
<dbReference type="EMBL" id="MU157840">
    <property type="protein sequence ID" value="KAF9530375.1"/>
    <property type="molecule type" value="Genomic_DNA"/>
</dbReference>
<keyword evidence="2" id="KW-1133">Transmembrane helix</keyword>
<dbReference type="Pfam" id="PF09949">
    <property type="entry name" value="APP1_cat"/>
    <property type="match status" value="1"/>
</dbReference>
<evidence type="ECO:0000313" key="4">
    <source>
        <dbReference type="EMBL" id="KAF9530375.1"/>
    </source>
</evidence>
<dbReference type="PANTHER" id="PTHR28208">
    <property type="entry name" value="PHOSPHATIDATE PHOSPHATASE APP1"/>
    <property type="match status" value="1"/>
</dbReference>
<protein>
    <recommendedName>
        <fullName evidence="3">Phosphatidate phosphatase APP1 catalytic domain-containing protein</fullName>
    </recommendedName>
</protein>
<proteinExistence type="predicted"/>
<keyword evidence="2" id="KW-0472">Membrane</keyword>
<dbReference type="GO" id="GO:0030479">
    <property type="term" value="C:actin cortical patch"/>
    <property type="evidence" value="ECO:0007669"/>
    <property type="project" value="TreeGrafter"/>
</dbReference>
<dbReference type="GO" id="GO:0008195">
    <property type="term" value="F:phosphatidate phosphatase activity"/>
    <property type="evidence" value="ECO:0007669"/>
    <property type="project" value="InterPro"/>
</dbReference>
<dbReference type="Proteomes" id="UP000807306">
    <property type="component" value="Unassembled WGS sequence"/>
</dbReference>
<dbReference type="AlphaFoldDB" id="A0A9P6JSB6"/>
<dbReference type="SUPFAM" id="SSF56784">
    <property type="entry name" value="HAD-like"/>
    <property type="match status" value="1"/>
</dbReference>
<feature type="domain" description="Phosphatidate phosphatase APP1 catalytic" evidence="3">
    <location>
        <begin position="266"/>
        <end position="416"/>
    </location>
</feature>
<gene>
    <name evidence="4" type="ORF">CPB83DRAFT_892663</name>
</gene>
<evidence type="ECO:0000313" key="5">
    <source>
        <dbReference type="Proteomes" id="UP000807306"/>
    </source>
</evidence>
<sequence length="490" mass="54728">MIFSANDIWFNVVSHTTTPIWILLVAMAVGYAATRTSSSGPQKPSQSWGIWLEEVILQRNRGPYSVRDGDEEVLNVFPGWAVRRQRSDGSEVIDVNISGYASIRRNPENTLLSLRGSVWLAKKLLKIPKTEISAMGINQSGKRSSTEKLLKRLHLNLSHRFGLLWADPLVGQNVNIEIYAVASRSEVSEVTQNITSSQQGTKFSSTQATTSPDGSFTCSFRMDWQGPRQDPSRNEIELLIKTHSMSSVETSMTATCRIPVTKASLRVVSDVDDTVKNSGVPSGRQTILRNVFCSDVADTVIPEVSEWYRHLYNRGIRFHYVSNGPLAYANVLEEFLLVSKLPLGSITLRSFTGRLWKEIDRSTAAVRKYDSVVKVLDGFPEARFILIGDSGEMDLECYANLAHDRPHQIAAVLLRDADTLTISGPTALDDPTASNPPERSVGWARDRRAAVQKRLYEARSYIPPHIPLRVFRHPDECVELDQIIDATKDS</sequence>
<comment type="caution">
    <text evidence="4">The sequence shown here is derived from an EMBL/GenBank/DDBJ whole genome shotgun (WGS) entry which is preliminary data.</text>
</comment>
<evidence type="ECO:0000259" key="3">
    <source>
        <dbReference type="Pfam" id="PF09949"/>
    </source>
</evidence>
<reference evidence="4" key="1">
    <citation type="submission" date="2020-11" db="EMBL/GenBank/DDBJ databases">
        <authorList>
            <consortium name="DOE Joint Genome Institute"/>
            <person name="Ahrendt S."/>
            <person name="Riley R."/>
            <person name="Andreopoulos W."/>
            <person name="Labutti K."/>
            <person name="Pangilinan J."/>
            <person name="Ruiz-Duenas F.J."/>
            <person name="Barrasa J.M."/>
            <person name="Sanchez-Garcia M."/>
            <person name="Camarero S."/>
            <person name="Miyauchi S."/>
            <person name="Serrano A."/>
            <person name="Linde D."/>
            <person name="Babiker R."/>
            <person name="Drula E."/>
            <person name="Ayuso-Fernandez I."/>
            <person name="Pacheco R."/>
            <person name="Padilla G."/>
            <person name="Ferreira P."/>
            <person name="Barriuso J."/>
            <person name="Kellner H."/>
            <person name="Castanera R."/>
            <person name="Alfaro M."/>
            <person name="Ramirez L."/>
            <person name="Pisabarro A.G."/>
            <person name="Kuo A."/>
            <person name="Tritt A."/>
            <person name="Lipzen A."/>
            <person name="He G."/>
            <person name="Yan M."/>
            <person name="Ng V."/>
            <person name="Cullen D."/>
            <person name="Martin F."/>
            <person name="Rosso M.-N."/>
            <person name="Henrissat B."/>
            <person name="Hibbett D."/>
            <person name="Martinez A.T."/>
            <person name="Grigoriev I.V."/>
        </authorList>
    </citation>
    <scope>NUCLEOTIDE SEQUENCE</scope>
    <source>
        <strain evidence="4">CBS 506.95</strain>
    </source>
</reference>
<name>A0A9P6JSB6_9AGAR</name>
<organism evidence="4 5">
    <name type="scientific">Crepidotus variabilis</name>
    <dbReference type="NCBI Taxonomy" id="179855"/>
    <lineage>
        <taxon>Eukaryota</taxon>
        <taxon>Fungi</taxon>
        <taxon>Dikarya</taxon>
        <taxon>Basidiomycota</taxon>
        <taxon>Agaricomycotina</taxon>
        <taxon>Agaricomycetes</taxon>
        <taxon>Agaricomycetidae</taxon>
        <taxon>Agaricales</taxon>
        <taxon>Agaricineae</taxon>
        <taxon>Crepidotaceae</taxon>
        <taxon>Crepidotus</taxon>
    </lineage>
</organism>
<feature type="region of interest" description="Disordered" evidence="1">
    <location>
        <begin position="424"/>
        <end position="443"/>
    </location>
</feature>
<evidence type="ECO:0000256" key="2">
    <source>
        <dbReference type="SAM" id="Phobius"/>
    </source>
</evidence>
<dbReference type="OrthoDB" id="2117591at2759"/>